<feature type="chain" id="PRO_5025619104" evidence="1">
    <location>
        <begin position="28"/>
        <end position="82"/>
    </location>
</feature>
<feature type="signal peptide" evidence="1">
    <location>
        <begin position="1"/>
        <end position="27"/>
    </location>
</feature>
<protein>
    <submittedName>
        <fullName evidence="2">Putative secreted protein</fullName>
    </submittedName>
</protein>
<reference evidence="2" key="1">
    <citation type="submission" date="2019-12" db="EMBL/GenBank/DDBJ databases">
        <title>An insight into the sialome of adult female Ixodes ricinus ticks feeding for 6 days.</title>
        <authorList>
            <person name="Perner J."/>
            <person name="Ribeiro J.M.C."/>
        </authorList>
    </citation>
    <scope>NUCLEOTIDE SEQUENCE</scope>
    <source>
        <strain evidence="2">Semi-engorged</strain>
        <tissue evidence="2">Salivary glands</tissue>
    </source>
</reference>
<proteinExistence type="predicted"/>
<name>A0A6B0U7A2_IXORI</name>
<keyword evidence="1" id="KW-0732">Signal</keyword>
<accession>A0A6B0U7A2</accession>
<evidence type="ECO:0000313" key="2">
    <source>
        <dbReference type="EMBL" id="MXU84694.1"/>
    </source>
</evidence>
<dbReference type="EMBL" id="GIFC01002611">
    <property type="protein sequence ID" value="MXU84694.1"/>
    <property type="molecule type" value="Transcribed_RNA"/>
</dbReference>
<sequence length="82" mass="8770">MCGLQGGAVVGLWTLLSLLSWMGGCSCCTPFHDGVAGCGGCGPRETVGASERGTRQHFMVEATKTLLLPQQKNNSRIVFFFF</sequence>
<dbReference type="AlphaFoldDB" id="A0A6B0U7A2"/>
<organism evidence="2">
    <name type="scientific">Ixodes ricinus</name>
    <name type="common">Common tick</name>
    <name type="synonym">Acarus ricinus</name>
    <dbReference type="NCBI Taxonomy" id="34613"/>
    <lineage>
        <taxon>Eukaryota</taxon>
        <taxon>Metazoa</taxon>
        <taxon>Ecdysozoa</taxon>
        <taxon>Arthropoda</taxon>
        <taxon>Chelicerata</taxon>
        <taxon>Arachnida</taxon>
        <taxon>Acari</taxon>
        <taxon>Parasitiformes</taxon>
        <taxon>Ixodida</taxon>
        <taxon>Ixodoidea</taxon>
        <taxon>Ixodidae</taxon>
        <taxon>Ixodinae</taxon>
        <taxon>Ixodes</taxon>
    </lineage>
</organism>
<evidence type="ECO:0000256" key="1">
    <source>
        <dbReference type="SAM" id="SignalP"/>
    </source>
</evidence>